<dbReference type="SUPFAM" id="SSF53850">
    <property type="entry name" value="Periplasmic binding protein-like II"/>
    <property type="match status" value="1"/>
</dbReference>
<dbReference type="InterPro" id="IPR018313">
    <property type="entry name" value="SBP_3_CS"/>
</dbReference>
<dbReference type="EMBL" id="PHUF01000004">
    <property type="protein sequence ID" value="PKB14487.1"/>
    <property type="molecule type" value="Genomic_DNA"/>
</dbReference>
<dbReference type="OrthoDB" id="6192933at2"/>
<evidence type="ECO:0000313" key="7">
    <source>
        <dbReference type="EMBL" id="PKB14487.1"/>
    </source>
</evidence>
<evidence type="ECO:0000256" key="4">
    <source>
        <dbReference type="RuleBase" id="RU003744"/>
    </source>
</evidence>
<dbReference type="InterPro" id="IPR006311">
    <property type="entry name" value="TAT_signal"/>
</dbReference>
<dbReference type="PANTHER" id="PTHR35936:SF19">
    <property type="entry name" value="AMINO-ACID-BINDING PROTEIN YXEM-RELATED"/>
    <property type="match status" value="1"/>
</dbReference>
<evidence type="ECO:0000256" key="3">
    <source>
        <dbReference type="ARBA" id="ARBA00022729"/>
    </source>
</evidence>
<dbReference type="PROSITE" id="PS51318">
    <property type="entry name" value="TAT"/>
    <property type="match status" value="1"/>
</dbReference>
<name>A0A2N0H6E4_9SPHN</name>
<evidence type="ECO:0000259" key="6">
    <source>
        <dbReference type="SMART" id="SM00062"/>
    </source>
</evidence>
<dbReference type="SMART" id="SM00062">
    <property type="entry name" value="PBPb"/>
    <property type="match status" value="1"/>
</dbReference>
<dbReference type="Pfam" id="PF00497">
    <property type="entry name" value="SBP_bac_3"/>
    <property type="match status" value="1"/>
</dbReference>
<protein>
    <submittedName>
        <fullName evidence="7">Amino acid ABC transporter substrate-binding protein (PAAT family)</fullName>
    </submittedName>
</protein>
<dbReference type="PANTHER" id="PTHR35936">
    <property type="entry name" value="MEMBRANE-BOUND LYTIC MUREIN TRANSGLYCOSYLASE F"/>
    <property type="match status" value="1"/>
</dbReference>
<sequence length="290" mass="31080">MLTRRGLIAGLAAGAALLPATRLGAAPLARVQELGVLRIGVYRDNRPWSWSENGGAPQGIDVDLARALAATLGVRAEVVEFLAGEDLGDDLRNVVWRGGLLGFQPCDVMMHVPFDRRLQIDNDQVVLLAPYYRENFAAVCGAEQSDCDVPPPQFKGKRLAAELDSIPDMYLLGGFGGVLRSDVRHYPTGDAAVRAVRSGEADVAVATRAQVEHVTAEPNSQGLKRRRAPLQAIMSPGWDIGLAVKENSRSLGDALDRTIEAMAADGRMTALFARHGVEWKPAVAAQPAGE</sequence>
<comment type="similarity">
    <text evidence="2 4">Belongs to the bacterial solute-binding protein 3 family.</text>
</comment>
<reference evidence="7 8" key="1">
    <citation type="submission" date="2017-11" db="EMBL/GenBank/DDBJ databases">
        <title>Genomic Encyclopedia of Type Strains, Phase III (KMG-III): the genomes of soil and plant-associated and newly described type strains.</title>
        <authorList>
            <person name="Whitman W."/>
        </authorList>
    </citation>
    <scope>NUCLEOTIDE SEQUENCE [LARGE SCALE GENOMIC DNA]</scope>
    <source>
        <strain evidence="7 8">CGMCC 1.12274</strain>
    </source>
</reference>
<evidence type="ECO:0000313" key="8">
    <source>
        <dbReference type="Proteomes" id="UP000232587"/>
    </source>
</evidence>
<gene>
    <name evidence="7" type="ORF">B0I00_2077</name>
</gene>
<feature type="domain" description="Solute-binding protein family 3/N-terminal" evidence="6">
    <location>
        <begin position="36"/>
        <end position="278"/>
    </location>
</feature>
<accession>A0A2N0H6E4</accession>
<dbReference type="InterPro" id="IPR001638">
    <property type="entry name" value="Solute-binding_3/MltF_N"/>
</dbReference>
<dbReference type="GO" id="GO:0030313">
    <property type="term" value="C:cell envelope"/>
    <property type="evidence" value="ECO:0007669"/>
    <property type="project" value="UniProtKB-SubCell"/>
</dbReference>
<dbReference type="AlphaFoldDB" id="A0A2N0H6E4"/>
<dbReference type="RefSeq" id="WP_100867324.1">
    <property type="nucleotide sequence ID" value="NZ_PHUF01000004.1"/>
</dbReference>
<evidence type="ECO:0000256" key="1">
    <source>
        <dbReference type="ARBA" id="ARBA00004196"/>
    </source>
</evidence>
<comment type="subcellular location">
    <subcellularLocation>
        <location evidence="1">Cell envelope</location>
    </subcellularLocation>
</comment>
<organism evidence="7 8">
    <name type="scientific">Novosphingobium kunmingense</name>
    <dbReference type="NCBI Taxonomy" id="1211806"/>
    <lineage>
        <taxon>Bacteria</taxon>
        <taxon>Pseudomonadati</taxon>
        <taxon>Pseudomonadota</taxon>
        <taxon>Alphaproteobacteria</taxon>
        <taxon>Sphingomonadales</taxon>
        <taxon>Sphingomonadaceae</taxon>
        <taxon>Novosphingobium</taxon>
    </lineage>
</organism>
<proteinExistence type="inferred from homology"/>
<comment type="caution">
    <text evidence="7">The sequence shown here is derived from an EMBL/GenBank/DDBJ whole genome shotgun (WGS) entry which is preliminary data.</text>
</comment>
<dbReference type="PROSITE" id="PS01039">
    <property type="entry name" value="SBP_BACTERIAL_3"/>
    <property type="match status" value="1"/>
</dbReference>
<evidence type="ECO:0000256" key="2">
    <source>
        <dbReference type="ARBA" id="ARBA00010333"/>
    </source>
</evidence>
<keyword evidence="8" id="KW-1185">Reference proteome</keyword>
<evidence type="ECO:0000256" key="5">
    <source>
        <dbReference type="SAM" id="SignalP"/>
    </source>
</evidence>
<feature type="signal peptide" evidence="5">
    <location>
        <begin position="1"/>
        <end position="25"/>
    </location>
</feature>
<dbReference type="Gene3D" id="3.40.190.10">
    <property type="entry name" value="Periplasmic binding protein-like II"/>
    <property type="match status" value="3"/>
</dbReference>
<keyword evidence="3 5" id="KW-0732">Signal</keyword>
<feature type="chain" id="PRO_5014780458" evidence="5">
    <location>
        <begin position="26"/>
        <end position="290"/>
    </location>
</feature>
<dbReference type="Proteomes" id="UP000232587">
    <property type="component" value="Unassembled WGS sequence"/>
</dbReference>